<accession>A0A9X1S290</accession>
<evidence type="ECO:0000256" key="1">
    <source>
        <dbReference type="SAM" id="Phobius"/>
    </source>
</evidence>
<name>A0A9X1S290_9MICO</name>
<reference evidence="2" key="1">
    <citation type="submission" date="2021-04" db="EMBL/GenBank/DDBJ databases">
        <title>Microbacterium tenobrionis sp. nov. and Microbacterium allomyrinae sp. nov., isolated from larvae of Tenobrio molitor and Allomyrina dichotoma, respectively.</title>
        <authorList>
            <person name="Lee S.D."/>
        </authorList>
    </citation>
    <scope>NUCLEOTIDE SEQUENCE</scope>
    <source>
        <strain evidence="2">BWT-G7</strain>
    </source>
</reference>
<organism evidence="2 3">
    <name type="scientific">Microbacterium allomyrinae</name>
    <dbReference type="NCBI Taxonomy" id="2830666"/>
    <lineage>
        <taxon>Bacteria</taxon>
        <taxon>Bacillati</taxon>
        <taxon>Actinomycetota</taxon>
        <taxon>Actinomycetes</taxon>
        <taxon>Micrococcales</taxon>
        <taxon>Microbacteriaceae</taxon>
        <taxon>Microbacterium</taxon>
    </lineage>
</organism>
<sequence>MAGLLTGAGAAVLQQTLTAVAIGLGVLALGMWWMYRRRAAKRAAAAGANGCADPTCAC</sequence>
<gene>
    <name evidence="2" type="ORF">KEC57_02585</name>
</gene>
<comment type="caution">
    <text evidence="2">The sequence shown here is derived from an EMBL/GenBank/DDBJ whole genome shotgun (WGS) entry which is preliminary data.</text>
</comment>
<keyword evidence="1" id="KW-1133">Transmembrane helix</keyword>
<dbReference type="EMBL" id="JAGTTN010000001">
    <property type="protein sequence ID" value="MCC2031062.1"/>
    <property type="molecule type" value="Genomic_DNA"/>
</dbReference>
<keyword evidence="3" id="KW-1185">Reference proteome</keyword>
<proteinExistence type="predicted"/>
<protein>
    <submittedName>
        <fullName evidence="2">Uncharacterized protein</fullName>
    </submittedName>
</protein>
<keyword evidence="1" id="KW-0812">Transmembrane</keyword>
<feature type="transmembrane region" description="Helical" evidence="1">
    <location>
        <begin position="12"/>
        <end position="35"/>
    </location>
</feature>
<dbReference type="AlphaFoldDB" id="A0A9X1S290"/>
<keyword evidence="1" id="KW-0472">Membrane</keyword>
<evidence type="ECO:0000313" key="3">
    <source>
        <dbReference type="Proteomes" id="UP001139354"/>
    </source>
</evidence>
<dbReference type="Proteomes" id="UP001139354">
    <property type="component" value="Unassembled WGS sequence"/>
</dbReference>
<dbReference type="RefSeq" id="WP_229382938.1">
    <property type="nucleotide sequence ID" value="NZ_JAGTTN010000001.1"/>
</dbReference>
<evidence type="ECO:0000313" key="2">
    <source>
        <dbReference type="EMBL" id="MCC2031062.1"/>
    </source>
</evidence>